<name>A0A1H8VMZ3_9ACTN</name>
<reference evidence="2" key="1">
    <citation type="submission" date="2016-10" db="EMBL/GenBank/DDBJ databases">
        <authorList>
            <person name="Varghese N."/>
            <person name="Submissions S."/>
        </authorList>
    </citation>
    <scope>NUCLEOTIDE SEQUENCE [LARGE SCALE GENOMIC DNA]</scope>
    <source>
        <strain evidence="2">DSM 45413</strain>
    </source>
</reference>
<dbReference type="InterPro" id="IPR035959">
    <property type="entry name" value="RutC-like_sf"/>
</dbReference>
<dbReference type="Proteomes" id="UP000198960">
    <property type="component" value="Unassembled WGS sequence"/>
</dbReference>
<evidence type="ECO:0000313" key="1">
    <source>
        <dbReference type="EMBL" id="SEP16684.1"/>
    </source>
</evidence>
<sequence>MASGIELVRPPGLTGTARFAYAAVSDPGRMVFTAGACPVDADGVTVAVGDVAGQARQAMANLVAALEGAGAGLRDVLKTTVFVATTDRRDLVAAEDVVRAALGAHAAPSTLVGVTLLGRPDQLVEVEAVAVRDSWTEPGPPHDASTVGP</sequence>
<dbReference type="CDD" id="cd00448">
    <property type="entry name" value="YjgF_YER057c_UK114_family"/>
    <property type="match status" value="1"/>
</dbReference>
<accession>A0A1H8VMZ3</accession>
<keyword evidence="2" id="KW-1185">Reference proteome</keyword>
<organism evidence="1 2">
    <name type="scientific">Trujillonella endophytica</name>
    <dbReference type="NCBI Taxonomy" id="673521"/>
    <lineage>
        <taxon>Bacteria</taxon>
        <taxon>Bacillati</taxon>
        <taxon>Actinomycetota</taxon>
        <taxon>Actinomycetes</taxon>
        <taxon>Geodermatophilales</taxon>
        <taxon>Geodermatophilaceae</taxon>
        <taxon>Trujillonella</taxon>
    </lineage>
</organism>
<gene>
    <name evidence="1" type="ORF">SAMN05660991_03643</name>
</gene>
<dbReference type="RefSeq" id="WP_091946775.1">
    <property type="nucleotide sequence ID" value="NZ_FOEE01000013.1"/>
</dbReference>
<dbReference type="EMBL" id="FOEE01000013">
    <property type="protein sequence ID" value="SEP16684.1"/>
    <property type="molecule type" value="Genomic_DNA"/>
</dbReference>
<evidence type="ECO:0000313" key="2">
    <source>
        <dbReference type="Proteomes" id="UP000198960"/>
    </source>
</evidence>
<dbReference type="PANTHER" id="PTHR43857:SF1">
    <property type="entry name" value="YJGH FAMILY PROTEIN"/>
    <property type="match status" value="1"/>
</dbReference>
<dbReference type="Gene3D" id="3.30.1330.40">
    <property type="entry name" value="RutC-like"/>
    <property type="match status" value="1"/>
</dbReference>
<dbReference type="InterPro" id="IPR006175">
    <property type="entry name" value="YjgF/YER057c/UK114"/>
</dbReference>
<dbReference type="OrthoDB" id="9803101at2"/>
<dbReference type="Pfam" id="PF01042">
    <property type="entry name" value="Ribonuc_L-PSP"/>
    <property type="match status" value="1"/>
</dbReference>
<protein>
    <submittedName>
        <fullName evidence="1">Enamine deaminase RidA, house cleaning of reactive enamine intermediates, YjgF/YER057c/UK114 family</fullName>
    </submittedName>
</protein>
<dbReference type="AlphaFoldDB" id="A0A1H8VMZ3"/>
<dbReference type="SUPFAM" id="SSF55298">
    <property type="entry name" value="YjgF-like"/>
    <property type="match status" value="1"/>
</dbReference>
<dbReference type="PANTHER" id="PTHR43857">
    <property type="entry name" value="BLR7761 PROTEIN"/>
    <property type="match status" value="1"/>
</dbReference>
<dbReference type="STRING" id="673521.SAMN05660991_03643"/>
<proteinExistence type="predicted"/>